<keyword evidence="7 9" id="KW-0472">Membrane</keyword>
<dbReference type="AlphaFoldDB" id="A0A2L0D4F1"/>
<keyword evidence="4 9" id="KW-0812">Transmembrane</keyword>
<accession>A0A2L0D4F1</accession>
<feature type="domain" description="PLD phosphodiesterase" evidence="10">
    <location>
        <begin position="259"/>
        <end position="286"/>
    </location>
</feature>
<name>A0A2L0D4F1_9STRE</name>
<evidence type="ECO:0000256" key="2">
    <source>
        <dbReference type="ARBA" id="ARBA00022475"/>
    </source>
</evidence>
<dbReference type="SUPFAM" id="SSF56024">
    <property type="entry name" value="Phospholipase D/nuclease"/>
    <property type="match status" value="2"/>
</dbReference>
<reference evidence="11 12" key="1">
    <citation type="submission" date="2017-12" db="EMBL/GenBank/DDBJ databases">
        <authorList>
            <person name="Hurst M.R.H."/>
        </authorList>
    </citation>
    <scope>NUCLEOTIDE SEQUENCE [LARGE SCALE GENOMIC DNA]</scope>
    <source>
        <strain evidence="11 12">TH11417</strain>
    </source>
</reference>
<evidence type="ECO:0000256" key="4">
    <source>
        <dbReference type="ARBA" id="ARBA00022692"/>
    </source>
</evidence>
<feature type="transmembrane region" description="Helical" evidence="9">
    <location>
        <begin position="52"/>
        <end position="70"/>
    </location>
</feature>
<dbReference type="Gene3D" id="3.30.870.10">
    <property type="entry name" value="Endonuclease Chain A"/>
    <property type="match status" value="2"/>
</dbReference>
<evidence type="ECO:0000313" key="11">
    <source>
        <dbReference type="EMBL" id="AUW96530.1"/>
    </source>
</evidence>
<dbReference type="InterPro" id="IPR022924">
    <property type="entry name" value="Cardiolipin_synthase"/>
</dbReference>
<dbReference type="CDD" id="cd09154">
    <property type="entry name" value="PLDc_SMU_988_like_1"/>
    <property type="match status" value="1"/>
</dbReference>
<feature type="domain" description="PLD phosphodiesterase" evidence="10">
    <location>
        <begin position="435"/>
        <end position="462"/>
    </location>
</feature>
<organism evidence="11 12">
    <name type="scientific">Streptococcus pluranimalium</name>
    <dbReference type="NCBI Taxonomy" id="82348"/>
    <lineage>
        <taxon>Bacteria</taxon>
        <taxon>Bacillati</taxon>
        <taxon>Bacillota</taxon>
        <taxon>Bacilli</taxon>
        <taxon>Lactobacillales</taxon>
        <taxon>Streptococcaceae</taxon>
        <taxon>Streptococcus</taxon>
    </lineage>
</organism>
<keyword evidence="3" id="KW-0808">Transferase</keyword>
<keyword evidence="6 9" id="KW-1133">Transmembrane helix</keyword>
<evidence type="ECO:0000256" key="1">
    <source>
        <dbReference type="ARBA" id="ARBA00004236"/>
    </source>
</evidence>
<evidence type="ECO:0000256" key="7">
    <source>
        <dbReference type="ARBA" id="ARBA00023136"/>
    </source>
</evidence>
<dbReference type="EC" id="2.7.8.-" evidence="8"/>
<dbReference type="Proteomes" id="UP000238956">
    <property type="component" value="Chromosome"/>
</dbReference>
<feature type="transmembrane region" description="Helical" evidence="9">
    <location>
        <begin position="77"/>
        <end position="99"/>
    </location>
</feature>
<dbReference type="CDD" id="cd09160">
    <property type="entry name" value="PLDc_SMU_988_like_2"/>
    <property type="match status" value="1"/>
</dbReference>
<evidence type="ECO:0000256" key="5">
    <source>
        <dbReference type="ARBA" id="ARBA00022737"/>
    </source>
</evidence>
<evidence type="ECO:0000256" key="8">
    <source>
        <dbReference type="NCBIfam" id="TIGR04265"/>
    </source>
</evidence>
<keyword evidence="12" id="KW-1185">Reference proteome</keyword>
<evidence type="ECO:0000256" key="9">
    <source>
        <dbReference type="SAM" id="Phobius"/>
    </source>
</evidence>
<evidence type="ECO:0000256" key="3">
    <source>
        <dbReference type="ARBA" id="ARBA00022679"/>
    </source>
</evidence>
<dbReference type="InterPro" id="IPR025202">
    <property type="entry name" value="PLD-like_dom"/>
</dbReference>
<dbReference type="PROSITE" id="PS50035">
    <property type="entry name" value="PLD"/>
    <property type="match status" value="2"/>
</dbReference>
<dbReference type="Pfam" id="PF13091">
    <property type="entry name" value="PLDc_2"/>
    <property type="match status" value="2"/>
</dbReference>
<comment type="subcellular location">
    <subcellularLocation>
        <location evidence="1">Cell membrane</location>
    </subcellularLocation>
</comment>
<keyword evidence="2" id="KW-1003">Cell membrane</keyword>
<dbReference type="OrthoDB" id="9762009at2"/>
<gene>
    <name evidence="11" type="primary">cls</name>
    <name evidence="11" type="ORF">C0J00_05145</name>
</gene>
<proteinExistence type="predicted"/>
<dbReference type="NCBIfam" id="TIGR04265">
    <property type="entry name" value="bac_cardiolipin"/>
    <property type="match status" value="1"/>
</dbReference>
<evidence type="ECO:0000256" key="6">
    <source>
        <dbReference type="ARBA" id="ARBA00022989"/>
    </source>
</evidence>
<keyword evidence="5" id="KW-0677">Repeat</keyword>
<dbReference type="SMART" id="SM00155">
    <property type="entry name" value="PLDc"/>
    <property type="match status" value="2"/>
</dbReference>
<dbReference type="InterPro" id="IPR001736">
    <property type="entry name" value="PLipase_D/transphosphatidylase"/>
</dbReference>
<dbReference type="GO" id="GO:0005886">
    <property type="term" value="C:plasma membrane"/>
    <property type="evidence" value="ECO:0007669"/>
    <property type="project" value="UniProtKB-SubCell"/>
</dbReference>
<dbReference type="GO" id="GO:0008808">
    <property type="term" value="F:cardiolipin synthase activity"/>
    <property type="evidence" value="ECO:0007669"/>
    <property type="project" value="UniProtKB-UniRule"/>
</dbReference>
<evidence type="ECO:0000313" key="12">
    <source>
        <dbReference type="Proteomes" id="UP000238956"/>
    </source>
</evidence>
<evidence type="ECO:0000259" key="10">
    <source>
        <dbReference type="PROSITE" id="PS50035"/>
    </source>
</evidence>
<feature type="transmembrane region" description="Helical" evidence="9">
    <location>
        <begin position="21"/>
        <end position="46"/>
    </location>
</feature>
<reference evidence="11 12" key="2">
    <citation type="submission" date="2018-02" db="EMBL/GenBank/DDBJ databases">
        <title>Whole genome sequencing analysis of Streptococcus pluranimalium isolated from cattle infected mastitis in China.</title>
        <authorList>
            <person name="Zhang J.-R."/>
            <person name="Hu G.-Z."/>
        </authorList>
    </citation>
    <scope>NUCLEOTIDE SEQUENCE [LARGE SCALE GENOMIC DNA]</scope>
    <source>
        <strain evidence="11 12">TH11417</strain>
    </source>
</reference>
<dbReference type="EMBL" id="CP025536">
    <property type="protein sequence ID" value="AUW96530.1"/>
    <property type="molecule type" value="Genomic_DNA"/>
</dbReference>
<dbReference type="PANTHER" id="PTHR21248:SF22">
    <property type="entry name" value="PHOSPHOLIPASE D"/>
    <property type="match status" value="1"/>
</dbReference>
<dbReference type="PANTHER" id="PTHR21248">
    <property type="entry name" value="CARDIOLIPIN SYNTHASE"/>
    <property type="match status" value="1"/>
</dbReference>
<protein>
    <recommendedName>
        <fullName evidence="8">Cardiolipin synthase</fullName>
        <ecNumber evidence="8">2.7.8.-</ecNumber>
    </recommendedName>
</protein>
<sequence>MYEKKKVITLLDRGKRGFFRGIFSRTTVIAILLILQILFFVASYHWFQTYKIQFEIFEITLAILTVLYLINSDMDSTAVITWLLILVPFPLIGSLFLLYTKQDFGFKAMRAGIQRTIDATQPYLIQDAEAILELKNRHSNNYNLVSYLENSSGHFPVYRQTDVTYFSSGEEKFKVLKEELRKAKKYIFLEYFIIGEGLMWGEILAILEEKAAEGVEVRVMYDGMIEFSTLSFDYTKRLEKLGIKAKAFAPLSPFISTYYNYRDHRKILVIDGKVAFTGGINLADEYINQIQRFGHWKDTAIMLKGRAVDTFTILFLQMWHANQEEVEVEPYLALHEHRPNNGFIIPYGDSPLDDDKIGENVYIDILNQARDYVHIMTPYLILDGELAHALKFAAQRGVDVKIIMPGIADKKLANALAKTYYATLIKAGVKIYEYTPGFIHAKVFVSDRQKAVVGTINLDYRSLYHHFECATYLYQVSCIPQIENDFQATLLQSHLVSLEEVNNRPFINKAIGTLAKTIAPLM</sequence>
<dbReference type="GO" id="GO:0032049">
    <property type="term" value="P:cardiolipin biosynthetic process"/>
    <property type="evidence" value="ECO:0007669"/>
    <property type="project" value="UniProtKB-UniRule"/>
</dbReference>
<dbReference type="KEGG" id="splr:C0J00_05145"/>